<keyword evidence="2 7" id="KW-0812">Transmembrane</keyword>
<dbReference type="Gene3D" id="1.20.58.340">
    <property type="entry name" value="Magnesium transport protein CorA, transmembrane region"/>
    <property type="match status" value="1"/>
</dbReference>
<evidence type="ECO:0000256" key="7">
    <source>
        <dbReference type="SAM" id="Phobius"/>
    </source>
</evidence>
<dbReference type="GO" id="GO:0050897">
    <property type="term" value="F:cobalt ion binding"/>
    <property type="evidence" value="ECO:0007669"/>
    <property type="project" value="TreeGrafter"/>
</dbReference>
<dbReference type="GO" id="GO:0005886">
    <property type="term" value="C:plasma membrane"/>
    <property type="evidence" value="ECO:0007669"/>
    <property type="project" value="UniProtKB-SubCell"/>
</dbReference>
<accession>A0A9Q9EMR6</accession>
<feature type="coiled-coil region" evidence="5">
    <location>
        <begin position="533"/>
        <end position="580"/>
    </location>
</feature>
<organism evidence="8 9">
    <name type="scientific">Septoria linicola</name>
    <dbReference type="NCBI Taxonomy" id="215465"/>
    <lineage>
        <taxon>Eukaryota</taxon>
        <taxon>Fungi</taxon>
        <taxon>Dikarya</taxon>
        <taxon>Ascomycota</taxon>
        <taxon>Pezizomycotina</taxon>
        <taxon>Dothideomycetes</taxon>
        <taxon>Dothideomycetidae</taxon>
        <taxon>Mycosphaerellales</taxon>
        <taxon>Mycosphaerellaceae</taxon>
        <taxon>Septoria</taxon>
    </lineage>
</organism>
<keyword evidence="4 7" id="KW-0472">Membrane</keyword>
<evidence type="ECO:0000313" key="9">
    <source>
        <dbReference type="Proteomes" id="UP001056384"/>
    </source>
</evidence>
<dbReference type="Pfam" id="PF01544">
    <property type="entry name" value="CorA"/>
    <property type="match status" value="1"/>
</dbReference>
<name>A0A9Q9EMR6_9PEZI</name>
<keyword evidence="3 7" id="KW-1133">Transmembrane helix</keyword>
<feature type="region of interest" description="Disordered" evidence="6">
    <location>
        <begin position="1"/>
        <end position="41"/>
    </location>
</feature>
<comment type="subcellular location">
    <subcellularLocation>
        <location evidence="1">Cell membrane</location>
        <topology evidence="1">Multi-pass membrane protein</topology>
    </subcellularLocation>
</comment>
<evidence type="ECO:0000256" key="2">
    <source>
        <dbReference type="ARBA" id="ARBA00022692"/>
    </source>
</evidence>
<dbReference type="AlphaFoldDB" id="A0A9Q9EMR6"/>
<dbReference type="EMBL" id="CP099424">
    <property type="protein sequence ID" value="USW55754.1"/>
    <property type="molecule type" value="Genomic_DNA"/>
</dbReference>
<dbReference type="Proteomes" id="UP001056384">
    <property type="component" value="Chromosome 7"/>
</dbReference>
<dbReference type="GO" id="GO:0000287">
    <property type="term" value="F:magnesium ion binding"/>
    <property type="evidence" value="ECO:0007669"/>
    <property type="project" value="TreeGrafter"/>
</dbReference>
<feature type="region of interest" description="Disordered" evidence="6">
    <location>
        <begin position="310"/>
        <end position="338"/>
    </location>
</feature>
<proteinExistence type="predicted"/>
<evidence type="ECO:0000313" key="8">
    <source>
        <dbReference type="EMBL" id="USW55754.1"/>
    </source>
</evidence>
<evidence type="ECO:0000256" key="5">
    <source>
        <dbReference type="SAM" id="Coils"/>
    </source>
</evidence>
<evidence type="ECO:0000256" key="1">
    <source>
        <dbReference type="ARBA" id="ARBA00004651"/>
    </source>
</evidence>
<dbReference type="GO" id="GO:0015095">
    <property type="term" value="F:magnesium ion transmembrane transporter activity"/>
    <property type="evidence" value="ECO:0007669"/>
    <property type="project" value="TreeGrafter"/>
</dbReference>
<feature type="compositionally biased region" description="Polar residues" evidence="6">
    <location>
        <begin position="1"/>
        <end position="10"/>
    </location>
</feature>
<dbReference type="PANTHER" id="PTHR46494:SF1">
    <property type="entry name" value="CORA FAMILY METAL ION TRANSPORTER (EUROFUNG)"/>
    <property type="match status" value="1"/>
</dbReference>
<keyword evidence="5" id="KW-0175">Coiled coil</keyword>
<dbReference type="PANTHER" id="PTHR46494">
    <property type="entry name" value="CORA FAMILY METAL ION TRANSPORTER (EUROFUNG)"/>
    <property type="match status" value="1"/>
</dbReference>
<evidence type="ECO:0000256" key="6">
    <source>
        <dbReference type="SAM" id="MobiDB-lite"/>
    </source>
</evidence>
<reference evidence="8" key="1">
    <citation type="submission" date="2022-06" db="EMBL/GenBank/DDBJ databases">
        <title>Complete genome sequences of two strains of the flax pathogen Septoria linicola.</title>
        <authorList>
            <person name="Lapalu N."/>
            <person name="Simon A."/>
            <person name="Demenou B."/>
            <person name="Paumier D."/>
            <person name="Guillot M.-P."/>
            <person name="Gout L."/>
            <person name="Valade R."/>
        </authorList>
    </citation>
    <scope>NUCLEOTIDE SEQUENCE</scope>
    <source>
        <strain evidence="8">SE15195</strain>
    </source>
</reference>
<feature type="transmembrane region" description="Helical" evidence="7">
    <location>
        <begin position="612"/>
        <end position="631"/>
    </location>
</feature>
<dbReference type="InterPro" id="IPR002523">
    <property type="entry name" value="MgTranspt_CorA/ZnTranspt_ZntB"/>
</dbReference>
<evidence type="ECO:0000256" key="3">
    <source>
        <dbReference type="ARBA" id="ARBA00022989"/>
    </source>
</evidence>
<dbReference type="SUPFAM" id="SSF144083">
    <property type="entry name" value="Magnesium transport protein CorA, transmembrane region"/>
    <property type="match status" value="1"/>
</dbReference>
<protein>
    <submittedName>
        <fullName evidence="8">Mg2+ transporter protein, CorA-like/Zinc transport protein ZntB</fullName>
    </submittedName>
</protein>
<gene>
    <name evidence="8" type="ORF">Slin15195_G090730</name>
</gene>
<feature type="compositionally biased region" description="Low complexity" evidence="6">
    <location>
        <begin position="322"/>
        <end position="334"/>
    </location>
</feature>
<dbReference type="InterPro" id="IPR045863">
    <property type="entry name" value="CorA_TM1_TM2"/>
</dbReference>
<dbReference type="OrthoDB" id="3231000at2759"/>
<sequence length="719" mass="81986">MGTTWLTSARPQEKDIEAANDSPGTSQGEAEAIDDNEYVPDFSKLRPEQIDRLETWEDAIQPHTDEGGDAYYIGDAYEEINPRCANEWRVSPQDDSAYLQYVKHLAKSLPHLEYLAHWMEVTAAPPKWKFIRKYPAKRADRAKKTKVCVIDYEKGNPPHAQQFDDTDRLLNKLKTSEDQNEEPQVRLLVIEDLSRDLVAGLGEHYDIDPLFFVSHIGDYLFHNTRDRWVELPDLDVDARRKSHFHLQYLRPRYFKTETEFDEAEKESGIFNVLRRLDSDRSRKRLQQGLLDLEGASVTLARAKTSLWVRPQTPGLPKQDGDQATTGAEQEAEAQSGKKVPVAKTKQTILAILLVDPTVTTGHALWGGYRPFGETISMREWQKAPQKLVDAPERKSLYDDVVHWSTRLTDADIDLVLRDSRNIALPMYRLVVAEWLCVLKYMTTMLGKIEWEFEKPHWGEQPSDIDRLLKKLSPWRRNVGYYQTMITQAISRLFPPTLGAQLDPLGDPAAQPTLANPSTPSYNASGILSLWTDFKNIKQQMNETQARIKSIENMATNAINIEEARRAVDQNERAVQQNKNVARLTFLAAIFIPMNFTTSFLSMSPDFSNAKQTIWLFFVLGIPITIAALAIVDLTHPEEKGYCRSWWDKAAALIPRKKLTQSESTPALDRRTDSNRSRTIPWNIRPGATRYDTPLRAVTTKSSTKSAAKKRVVITEHAGK</sequence>
<feature type="transmembrane region" description="Helical" evidence="7">
    <location>
        <begin position="580"/>
        <end position="600"/>
    </location>
</feature>
<evidence type="ECO:0000256" key="4">
    <source>
        <dbReference type="ARBA" id="ARBA00023136"/>
    </source>
</evidence>
<dbReference type="GO" id="GO:0015087">
    <property type="term" value="F:cobalt ion transmembrane transporter activity"/>
    <property type="evidence" value="ECO:0007669"/>
    <property type="project" value="TreeGrafter"/>
</dbReference>
<keyword evidence="9" id="KW-1185">Reference proteome</keyword>